<accession>A0A0R1W8M7</accession>
<reference evidence="1 2" key="1">
    <citation type="journal article" date="2015" name="Genome Announc.">
        <title>Expanding the biotechnology potential of lactobacilli through comparative genomics of 213 strains and associated genera.</title>
        <authorList>
            <person name="Sun Z."/>
            <person name="Harris H.M."/>
            <person name="McCann A."/>
            <person name="Guo C."/>
            <person name="Argimon S."/>
            <person name="Zhang W."/>
            <person name="Yang X."/>
            <person name="Jeffery I.B."/>
            <person name="Cooney J.C."/>
            <person name="Kagawa T.F."/>
            <person name="Liu W."/>
            <person name="Song Y."/>
            <person name="Salvetti E."/>
            <person name="Wrobel A."/>
            <person name="Rasinkangas P."/>
            <person name="Parkhill J."/>
            <person name="Rea M.C."/>
            <person name="O'Sullivan O."/>
            <person name="Ritari J."/>
            <person name="Douillard F.P."/>
            <person name="Paul Ross R."/>
            <person name="Yang R."/>
            <person name="Briner A.E."/>
            <person name="Felis G.E."/>
            <person name="de Vos W.M."/>
            <person name="Barrangou R."/>
            <person name="Klaenhammer T.R."/>
            <person name="Caufield P.W."/>
            <person name="Cui Y."/>
            <person name="Zhang H."/>
            <person name="O'Toole P.W."/>
        </authorList>
    </citation>
    <scope>NUCLEOTIDE SEQUENCE [LARGE SCALE GENOMIC DNA]</scope>
    <source>
        <strain evidence="1 2">DSM 18382</strain>
    </source>
</reference>
<comment type="caution">
    <text evidence="1">The sequence shown here is derived from an EMBL/GenBank/DDBJ whole genome shotgun (WGS) entry which is preliminary data.</text>
</comment>
<protein>
    <recommendedName>
        <fullName evidence="3">Head decoration protein</fullName>
    </recommendedName>
</protein>
<name>A0A0R1W8M7_9LACO</name>
<evidence type="ECO:0000313" key="2">
    <source>
        <dbReference type="Proteomes" id="UP000051966"/>
    </source>
</evidence>
<gene>
    <name evidence="1" type="ORF">FD41_GL001104</name>
</gene>
<dbReference type="Proteomes" id="UP000051966">
    <property type="component" value="Unassembled WGS sequence"/>
</dbReference>
<proteinExistence type="predicted"/>
<dbReference type="PATRIC" id="fig|1423743.5.peg.1140"/>
<evidence type="ECO:0008006" key="3">
    <source>
        <dbReference type="Google" id="ProtNLM"/>
    </source>
</evidence>
<evidence type="ECO:0000313" key="1">
    <source>
        <dbReference type="EMBL" id="KRM11929.1"/>
    </source>
</evidence>
<dbReference type="EMBL" id="AZFY01000017">
    <property type="protein sequence ID" value="KRM11929.1"/>
    <property type="molecule type" value="Genomic_DNA"/>
</dbReference>
<keyword evidence="2" id="KW-1185">Reference proteome</keyword>
<organism evidence="1 2">
    <name type="scientific">Lentilactobacillus farraginis DSM 18382 = JCM 14108</name>
    <dbReference type="NCBI Taxonomy" id="1423743"/>
    <lineage>
        <taxon>Bacteria</taxon>
        <taxon>Bacillati</taxon>
        <taxon>Bacillota</taxon>
        <taxon>Bacilli</taxon>
        <taxon>Lactobacillales</taxon>
        <taxon>Lactobacillaceae</taxon>
        <taxon>Lentilactobacillus</taxon>
    </lineage>
</organism>
<sequence length="132" mass="13849">MKKMAQQYFANSDPRVRPDLTVGLPGTIDSSTVTADSSGKKVVLQGTPVGATTDWLSADQSKGTTKLSEFTGADGQEFAGVIAADTDVTAGDADVTVWFENVYLRQKLLDSTVVAALQAVAGKTPGVKLINR</sequence>
<dbReference type="AlphaFoldDB" id="A0A0R1W8M7"/>